<accession>A0A9P5HI28</accession>
<feature type="compositionally biased region" description="Polar residues" evidence="1">
    <location>
        <begin position="198"/>
        <end position="209"/>
    </location>
</feature>
<feature type="region of interest" description="Disordered" evidence="1">
    <location>
        <begin position="174"/>
        <end position="280"/>
    </location>
</feature>
<protein>
    <recommendedName>
        <fullName evidence="4">PH domain-containing protein</fullName>
    </recommendedName>
</protein>
<name>A0A9P5HI28_9HYPO</name>
<gene>
    <name evidence="2" type="ORF">G7Z17_g1576</name>
</gene>
<reference evidence="2" key="1">
    <citation type="submission" date="2020-03" db="EMBL/GenBank/DDBJ databases">
        <title>Draft Genome Sequence of Cylindrodendrum hubeiense.</title>
        <authorList>
            <person name="Buettner E."/>
            <person name="Kellner H."/>
        </authorList>
    </citation>
    <scope>NUCLEOTIDE SEQUENCE</scope>
    <source>
        <strain evidence="2">IHI 201604</strain>
    </source>
</reference>
<dbReference type="EMBL" id="JAANBB010000014">
    <property type="protein sequence ID" value="KAF7556126.1"/>
    <property type="molecule type" value="Genomic_DNA"/>
</dbReference>
<keyword evidence="3" id="KW-1185">Reference proteome</keyword>
<feature type="compositionally biased region" description="Basic and acidic residues" evidence="1">
    <location>
        <begin position="210"/>
        <end position="247"/>
    </location>
</feature>
<sequence length="280" mass="31153">MTSAIAKFFTQKILGETLSNKFGTEDPYFEHVPATRLNGTPSGKLKKRKKALPPGLSEHDAKILTKVKRRAYRLDLSLFNCCGIQFGWSSAIGLVPAIGDVLDALMALIVLKTCNQIEGGLPASLKARMMANIVFDFFVGLVPFVGDVVDALFRANTRNAALLEAYLREQGKNNLRKSGQPLPAIDPSDPDEFDRMQSDTPPEYTSQAPSRHEAMSDRPHRSRSRDDREERVPSEPEPARVRSDRGFFGRSKARPHDVETGEGRSGSRSNPKSSSRRERR</sequence>
<evidence type="ECO:0000313" key="2">
    <source>
        <dbReference type="EMBL" id="KAF7556126.1"/>
    </source>
</evidence>
<evidence type="ECO:0000313" key="3">
    <source>
        <dbReference type="Proteomes" id="UP000722485"/>
    </source>
</evidence>
<dbReference type="PANTHER" id="PTHR35519">
    <property type="entry name" value="MEMBRANE PROTEINS"/>
    <property type="match status" value="1"/>
</dbReference>
<dbReference type="AlphaFoldDB" id="A0A9P5HI28"/>
<evidence type="ECO:0000256" key="1">
    <source>
        <dbReference type="SAM" id="MobiDB-lite"/>
    </source>
</evidence>
<dbReference type="Pfam" id="PF13430">
    <property type="entry name" value="DUF4112"/>
    <property type="match status" value="1"/>
</dbReference>
<evidence type="ECO:0008006" key="4">
    <source>
        <dbReference type="Google" id="ProtNLM"/>
    </source>
</evidence>
<dbReference type="Proteomes" id="UP000722485">
    <property type="component" value="Unassembled WGS sequence"/>
</dbReference>
<organism evidence="2 3">
    <name type="scientific">Cylindrodendrum hubeiense</name>
    <dbReference type="NCBI Taxonomy" id="595255"/>
    <lineage>
        <taxon>Eukaryota</taxon>
        <taxon>Fungi</taxon>
        <taxon>Dikarya</taxon>
        <taxon>Ascomycota</taxon>
        <taxon>Pezizomycotina</taxon>
        <taxon>Sordariomycetes</taxon>
        <taxon>Hypocreomycetidae</taxon>
        <taxon>Hypocreales</taxon>
        <taxon>Nectriaceae</taxon>
        <taxon>Cylindrodendrum</taxon>
    </lineage>
</organism>
<proteinExistence type="predicted"/>
<dbReference type="InterPro" id="IPR025187">
    <property type="entry name" value="DUF4112"/>
</dbReference>
<dbReference type="PANTHER" id="PTHR35519:SF2">
    <property type="entry name" value="PH DOMAIN PROTEIN"/>
    <property type="match status" value="1"/>
</dbReference>
<comment type="caution">
    <text evidence="2">The sequence shown here is derived from an EMBL/GenBank/DDBJ whole genome shotgun (WGS) entry which is preliminary data.</text>
</comment>
<dbReference type="OrthoDB" id="2103474at2759"/>